<evidence type="ECO:0000313" key="1">
    <source>
        <dbReference type="EMBL" id="JAH60003.1"/>
    </source>
</evidence>
<dbReference type="AlphaFoldDB" id="A0A0E9U4W2"/>
<name>A0A0E9U4W2_ANGAN</name>
<accession>A0A0E9U4W2</accession>
<sequence length="74" mass="8460">MERWRIHVCAASDHFLQNANRLCFNSIPVTCFDFQYGAVIIRLKEGLDISHIQGQGMFVMGLMPSRYPTAPVYP</sequence>
<dbReference type="EMBL" id="GBXM01048574">
    <property type="protein sequence ID" value="JAH60003.1"/>
    <property type="molecule type" value="Transcribed_RNA"/>
</dbReference>
<organism evidence="1">
    <name type="scientific">Anguilla anguilla</name>
    <name type="common">European freshwater eel</name>
    <name type="synonym">Muraena anguilla</name>
    <dbReference type="NCBI Taxonomy" id="7936"/>
    <lineage>
        <taxon>Eukaryota</taxon>
        <taxon>Metazoa</taxon>
        <taxon>Chordata</taxon>
        <taxon>Craniata</taxon>
        <taxon>Vertebrata</taxon>
        <taxon>Euteleostomi</taxon>
        <taxon>Actinopterygii</taxon>
        <taxon>Neopterygii</taxon>
        <taxon>Teleostei</taxon>
        <taxon>Anguilliformes</taxon>
        <taxon>Anguillidae</taxon>
        <taxon>Anguilla</taxon>
    </lineage>
</organism>
<proteinExistence type="predicted"/>
<reference evidence="1" key="2">
    <citation type="journal article" date="2015" name="Fish Shellfish Immunol.">
        <title>Early steps in the European eel (Anguilla anguilla)-Vibrio vulnificus interaction in the gills: Role of the RtxA13 toxin.</title>
        <authorList>
            <person name="Callol A."/>
            <person name="Pajuelo D."/>
            <person name="Ebbesson L."/>
            <person name="Teles M."/>
            <person name="MacKenzie S."/>
            <person name="Amaro C."/>
        </authorList>
    </citation>
    <scope>NUCLEOTIDE SEQUENCE</scope>
</reference>
<reference evidence="1" key="1">
    <citation type="submission" date="2014-11" db="EMBL/GenBank/DDBJ databases">
        <authorList>
            <person name="Amaro Gonzalez C."/>
        </authorList>
    </citation>
    <scope>NUCLEOTIDE SEQUENCE</scope>
</reference>
<protein>
    <submittedName>
        <fullName evidence="1">Uncharacterized protein</fullName>
    </submittedName>
</protein>